<dbReference type="InterPro" id="IPR007167">
    <property type="entry name" value="Fe-transptr_FeoA-like"/>
</dbReference>
<comment type="caution">
    <text evidence="3">The sequence shown here is derived from an EMBL/GenBank/DDBJ whole genome shotgun (WGS) entry which is preliminary data.</text>
</comment>
<evidence type="ECO:0000256" key="1">
    <source>
        <dbReference type="ARBA" id="ARBA00023004"/>
    </source>
</evidence>
<dbReference type="Gene3D" id="2.30.30.90">
    <property type="match status" value="1"/>
</dbReference>
<name>A0ABW5RDF7_9BACL</name>
<evidence type="ECO:0000259" key="2">
    <source>
        <dbReference type="SMART" id="SM00899"/>
    </source>
</evidence>
<organism evidence="3 4">
    <name type="scientific">Marinicrinis sediminis</name>
    <dbReference type="NCBI Taxonomy" id="1652465"/>
    <lineage>
        <taxon>Bacteria</taxon>
        <taxon>Bacillati</taxon>
        <taxon>Bacillota</taxon>
        <taxon>Bacilli</taxon>
        <taxon>Bacillales</taxon>
        <taxon>Paenibacillaceae</taxon>
    </lineage>
</organism>
<sequence length="82" mass="9081">MKLTQLKKRERAVLLSPAEDIGSTGRRLKDMGLVEGHEIELKGVMLFGGPLIIEANSQLISLRRSIADRLEVSEPCMKPVLP</sequence>
<dbReference type="RefSeq" id="WP_379930205.1">
    <property type="nucleotide sequence ID" value="NZ_JBHUMM010000043.1"/>
</dbReference>
<feature type="domain" description="Ferrous iron transporter FeoA-like" evidence="2">
    <location>
        <begin position="1"/>
        <end position="74"/>
    </location>
</feature>
<protein>
    <submittedName>
        <fullName evidence="3">Ferrous iron transport protein A</fullName>
    </submittedName>
</protein>
<proteinExistence type="predicted"/>
<reference evidence="4" key="1">
    <citation type="journal article" date="2019" name="Int. J. Syst. Evol. Microbiol.">
        <title>The Global Catalogue of Microorganisms (GCM) 10K type strain sequencing project: providing services to taxonomists for standard genome sequencing and annotation.</title>
        <authorList>
            <consortium name="The Broad Institute Genomics Platform"/>
            <consortium name="The Broad Institute Genome Sequencing Center for Infectious Disease"/>
            <person name="Wu L."/>
            <person name="Ma J."/>
        </authorList>
    </citation>
    <scope>NUCLEOTIDE SEQUENCE [LARGE SCALE GENOMIC DNA]</scope>
    <source>
        <strain evidence="4">KCTC 33676</strain>
    </source>
</reference>
<dbReference type="SUPFAM" id="SSF50037">
    <property type="entry name" value="C-terminal domain of transcriptional repressors"/>
    <property type="match status" value="1"/>
</dbReference>
<dbReference type="Pfam" id="PF04023">
    <property type="entry name" value="FeoA"/>
    <property type="match status" value="1"/>
</dbReference>
<accession>A0ABW5RDF7</accession>
<evidence type="ECO:0000313" key="4">
    <source>
        <dbReference type="Proteomes" id="UP001597497"/>
    </source>
</evidence>
<keyword evidence="4" id="KW-1185">Reference proteome</keyword>
<dbReference type="Proteomes" id="UP001597497">
    <property type="component" value="Unassembled WGS sequence"/>
</dbReference>
<keyword evidence="1" id="KW-0408">Iron</keyword>
<gene>
    <name evidence="3" type="ORF">ACFSUC_13810</name>
</gene>
<dbReference type="SMART" id="SM00899">
    <property type="entry name" value="FeoA"/>
    <property type="match status" value="1"/>
</dbReference>
<dbReference type="InterPro" id="IPR038157">
    <property type="entry name" value="FeoA_core_dom"/>
</dbReference>
<dbReference type="InterPro" id="IPR008988">
    <property type="entry name" value="Transcriptional_repressor_C"/>
</dbReference>
<dbReference type="EMBL" id="JBHUMM010000043">
    <property type="protein sequence ID" value="MFD2672639.1"/>
    <property type="molecule type" value="Genomic_DNA"/>
</dbReference>
<evidence type="ECO:0000313" key="3">
    <source>
        <dbReference type="EMBL" id="MFD2672639.1"/>
    </source>
</evidence>